<reference evidence="1 2" key="1">
    <citation type="submission" date="2018-07" db="EMBL/GenBank/DDBJ databases">
        <title>Genome sequence of Azospirillum sp. ATCC 49961.</title>
        <authorList>
            <person name="Sant'Anna F.H."/>
            <person name="Baldani J.I."/>
            <person name="Zilli J.E."/>
            <person name="Reis V.M."/>
            <person name="Hartmann A."/>
            <person name="Cruz L."/>
            <person name="de Souza E.M."/>
            <person name="de Oliveira Pedrosa F."/>
            <person name="Passaglia L.M.P."/>
        </authorList>
    </citation>
    <scope>NUCLEOTIDE SEQUENCE [LARGE SCALE GENOMIC DNA]</scope>
    <source>
        <strain evidence="1 2">ATCC 49961</strain>
    </source>
</reference>
<dbReference type="EMBL" id="QOKW01000021">
    <property type="protein sequence ID" value="KAA0677773.1"/>
    <property type="molecule type" value="Genomic_DNA"/>
</dbReference>
<accession>A0A9W7KSB4</accession>
<organism evidence="1 2">
    <name type="scientific">Roseomonas genomospecies 6</name>
    <dbReference type="NCBI Taxonomy" id="214106"/>
    <lineage>
        <taxon>Bacteria</taxon>
        <taxon>Pseudomonadati</taxon>
        <taxon>Pseudomonadota</taxon>
        <taxon>Alphaproteobacteria</taxon>
        <taxon>Acetobacterales</taxon>
        <taxon>Roseomonadaceae</taxon>
        <taxon>Roseomonas</taxon>
    </lineage>
</organism>
<evidence type="ECO:0000313" key="1">
    <source>
        <dbReference type="EMBL" id="KAA0677773.1"/>
    </source>
</evidence>
<proteinExistence type="predicted"/>
<dbReference type="RefSeq" id="WP_149470965.1">
    <property type="nucleotide sequence ID" value="NZ_QOKW01000021.1"/>
</dbReference>
<evidence type="ECO:0000313" key="2">
    <source>
        <dbReference type="Proteomes" id="UP000480854"/>
    </source>
</evidence>
<gene>
    <name evidence="1" type="ORF">DS843_21885</name>
</gene>
<dbReference type="AlphaFoldDB" id="A0A9W7KSB4"/>
<comment type="caution">
    <text evidence="1">The sequence shown here is derived from an EMBL/GenBank/DDBJ whole genome shotgun (WGS) entry which is preliminary data.</text>
</comment>
<sequence length="67" mass="7042">MVEFGEFWPEPGTLPFVNALHDAHARIILDLDHDDPVPMPGAILPMVNGSFPGAGNTGGGSAGVFQR</sequence>
<dbReference type="Proteomes" id="UP000480854">
    <property type="component" value="Unassembled WGS sequence"/>
</dbReference>
<protein>
    <submittedName>
        <fullName evidence="1">Uncharacterized protein</fullName>
    </submittedName>
</protein>
<keyword evidence="2" id="KW-1185">Reference proteome</keyword>
<name>A0A9W7KSB4_9PROT</name>